<evidence type="ECO:0000313" key="2">
    <source>
        <dbReference type="EMBL" id="CAD9394245.1"/>
    </source>
</evidence>
<accession>A0A7S2FI17</accession>
<sequence length="255" mass="27401">MVLLCLEATQTQSGTSGSQFLEAPLQLQTESYEAFAANLHIGQENADRPTVEEELRKLQIDPEVFYRDARRLGVQRFSTDDLDPACEQCSAQPTGAAAVSSTAVPSGTAPLSAAPGGLEDGEGPMAGSWAFRPPARDMPAAADEDSGDEQPEAVPVAAVLRPGLNVPDHDDIEDIPFEEITLSGETKGGRMACETPRGLSAKLQIDSLTDEDDDEDFRGPVLAKADDGDEEDEVEAFSLDPEFDYDKVDNLSRRD</sequence>
<gene>
    <name evidence="2" type="ORF">AAND1436_LOCUS10548</name>
</gene>
<dbReference type="AlphaFoldDB" id="A0A7S2FI17"/>
<feature type="region of interest" description="Disordered" evidence="1">
    <location>
        <begin position="208"/>
        <end position="242"/>
    </location>
</feature>
<protein>
    <submittedName>
        <fullName evidence="2">Uncharacterized protein</fullName>
    </submittedName>
</protein>
<evidence type="ECO:0000256" key="1">
    <source>
        <dbReference type="SAM" id="MobiDB-lite"/>
    </source>
</evidence>
<proteinExistence type="predicted"/>
<organism evidence="2">
    <name type="scientific">Alexandrium andersonii</name>
    <dbReference type="NCBI Taxonomy" id="327968"/>
    <lineage>
        <taxon>Eukaryota</taxon>
        <taxon>Sar</taxon>
        <taxon>Alveolata</taxon>
        <taxon>Dinophyceae</taxon>
        <taxon>Gonyaulacales</taxon>
        <taxon>Pyrocystaceae</taxon>
        <taxon>Alexandrium</taxon>
    </lineage>
</organism>
<dbReference type="EMBL" id="HBGQ01021364">
    <property type="protein sequence ID" value="CAD9394245.1"/>
    <property type="molecule type" value="Transcribed_RNA"/>
</dbReference>
<reference evidence="2" key="1">
    <citation type="submission" date="2021-01" db="EMBL/GenBank/DDBJ databases">
        <authorList>
            <person name="Corre E."/>
            <person name="Pelletier E."/>
            <person name="Niang G."/>
            <person name="Scheremetjew M."/>
            <person name="Finn R."/>
            <person name="Kale V."/>
            <person name="Holt S."/>
            <person name="Cochrane G."/>
            <person name="Meng A."/>
            <person name="Brown T."/>
            <person name="Cohen L."/>
        </authorList>
    </citation>
    <scope>NUCLEOTIDE SEQUENCE</scope>
    <source>
        <strain evidence="2">CCMP2222</strain>
    </source>
</reference>
<name>A0A7S2FI17_9DINO</name>